<evidence type="ECO:0000313" key="4">
    <source>
        <dbReference type="Proteomes" id="UP000198420"/>
    </source>
</evidence>
<accession>A0A239DAR1</accession>
<evidence type="ECO:0000256" key="1">
    <source>
        <dbReference type="ARBA" id="ARBA00022527"/>
    </source>
</evidence>
<dbReference type="SUPFAM" id="SSF55874">
    <property type="entry name" value="ATPase domain of HSP90 chaperone/DNA topoisomerase II/histidine kinase"/>
    <property type="match status" value="1"/>
</dbReference>
<dbReference type="PANTHER" id="PTHR35526">
    <property type="entry name" value="ANTI-SIGMA-F FACTOR RSBW-RELATED"/>
    <property type="match status" value="1"/>
</dbReference>
<dbReference type="InterPro" id="IPR050267">
    <property type="entry name" value="Anti-sigma-factor_SerPK"/>
</dbReference>
<dbReference type="Gene3D" id="3.30.565.10">
    <property type="entry name" value="Histidine kinase-like ATPase, C-terminal domain"/>
    <property type="match status" value="1"/>
</dbReference>
<keyword evidence="4" id="KW-1185">Reference proteome</keyword>
<keyword evidence="1" id="KW-0723">Serine/threonine-protein kinase</keyword>
<dbReference type="OrthoDB" id="3478281at2"/>
<dbReference type="RefSeq" id="WP_089315295.1">
    <property type="nucleotide sequence ID" value="NZ_FZNP01000014.1"/>
</dbReference>
<organism evidence="3 4">
    <name type="scientific">Actinomadura mexicana</name>
    <dbReference type="NCBI Taxonomy" id="134959"/>
    <lineage>
        <taxon>Bacteria</taxon>
        <taxon>Bacillati</taxon>
        <taxon>Actinomycetota</taxon>
        <taxon>Actinomycetes</taxon>
        <taxon>Streptosporangiales</taxon>
        <taxon>Thermomonosporaceae</taxon>
        <taxon>Actinomadura</taxon>
    </lineage>
</organism>
<evidence type="ECO:0000259" key="2">
    <source>
        <dbReference type="Pfam" id="PF13581"/>
    </source>
</evidence>
<gene>
    <name evidence="3" type="ORF">SAMN06265355_11450</name>
</gene>
<dbReference type="Pfam" id="PF13581">
    <property type="entry name" value="HATPase_c_2"/>
    <property type="match status" value="1"/>
</dbReference>
<dbReference type="InterPro" id="IPR003594">
    <property type="entry name" value="HATPase_dom"/>
</dbReference>
<dbReference type="InterPro" id="IPR036890">
    <property type="entry name" value="HATPase_C_sf"/>
</dbReference>
<dbReference type="PANTHER" id="PTHR35526:SF3">
    <property type="entry name" value="ANTI-SIGMA-F FACTOR RSBW"/>
    <property type="match status" value="1"/>
</dbReference>
<dbReference type="GO" id="GO:0004674">
    <property type="term" value="F:protein serine/threonine kinase activity"/>
    <property type="evidence" value="ECO:0007669"/>
    <property type="project" value="UniProtKB-KW"/>
</dbReference>
<keyword evidence="3" id="KW-0418">Kinase</keyword>
<dbReference type="AlphaFoldDB" id="A0A239DAR1"/>
<dbReference type="CDD" id="cd16936">
    <property type="entry name" value="HATPase_RsbW-like"/>
    <property type="match status" value="1"/>
</dbReference>
<reference evidence="4" key="1">
    <citation type="submission" date="2017-06" db="EMBL/GenBank/DDBJ databases">
        <authorList>
            <person name="Varghese N."/>
            <person name="Submissions S."/>
        </authorList>
    </citation>
    <scope>NUCLEOTIDE SEQUENCE [LARGE SCALE GENOMIC DNA]</scope>
    <source>
        <strain evidence="4">DSM 44485</strain>
    </source>
</reference>
<keyword evidence="3" id="KW-0808">Transferase</keyword>
<protein>
    <submittedName>
        <fullName evidence="3">Anti-sigma regulatory factor (Ser/Thr protein kinase)</fullName>
    </submittedName>
</protein>
<name>A0A239DAR1_9ACTN</name>
<sequence>MSLTMLPAAQPAPLCWRRSFPGGLEQARNARRFVSCLLDGCPFLDDVLLAADELVVNALRHTKSGQEGGSFTVEIVRDGGLIAVSVTDQGGPGEPAALDAAELAESGRGLRTISLTAASWGWHGNGEGRTVTAVFAGEWAA</sequence>
<evidence type="ECO:0000313" key="3">
    <source>
        <dbReference type="EMBL" id="SNS28783.1"/>
    </source>
</evidence>
<feature type="domain" description="Histidine kinase/HSP90-like ATPase" evidence="2">
    <location>
        <begin position="22"/>
        <end position="134"/>
    </location>
</feature>
<proteinExistence type="predicted"/>
<dbReference type="EMBL" id="FZNP01000014">
    <property type="protein sequence ID" value="SNS28783.1"/>
    <property type="molecule type" value="Genomic_DNA"/>
</dbReference>
<dbReference type="Proteomes" id="UP000198420">
    <property type="component" value="Unassembled WGS sequence"/>
</dbReference>